<dbReference type="InterPro" id="IPR014729">
    <property type="entry name" value="Rossmann-like_a/b/a_fold"/>
</dbReference>
<protein>
    <recommendedName>
        <fullName evidence="11">Probable nicotinate-nucleotide adenylyltransferase</fullName>
        <ecNumber evidence="11">2.7.7.18</ecNumber>
    </recommendedName>
    <alternativeName>
        <fullName evidence="11">Deamido-NAD(+) diphosphorylase</fullName>
    </alternativeName>
    <alternativeName>
        <fullName evidence="11">Deamido-NAD(+) pyrophosphorylase</fullName>
    </alternativeName>
    <alternativeName>
        <fullName evidence="11">Nicotinate mononucleotide adenylyltransferase</fullName>
        <shortName evidence="11">NaMN adenylyltransferase</shortName>
    </alternativeName>
</protein>
<dbReference type="EMBL" id="OU343031">
    <property type="protein sequence ID" value="CAG7600888.1"/>
    <property type="molecule type" value="Genomic_DNA"/>
</dbReference>
<reference evidence="13" key="1">
    <citation type="submission" date="2021-06" db="EMBL/GenBank/DDBJ databases">
        <authorList>
            <person name="Szabo G."/>
        </authorList>
    </citation>
    <scope>NUCLEOTIDE SEQUENCE</scope>
    <source>
        <strain evidence="13">MYVALT</strain>
    </source>
</reference>
<evidence type="ECO:0000256" key="10">
    <source>
        <dbReference type="ARBA" id="ARBA00048721"/>
    </source>
</evidence>
<dbReference type="InterPro" id="IPR004821">
    <property type="entry name" value="Cyt_trans-like"/>
</dbReference>
<sequence>MTKHCCYDRHMPPLSTRIGILGGTFDPIHTGHLAVARYFSQWIGLTELVLLPAGQPWQKSDVSAAYHRLAMTRIAAAMVLPSTRVTVSTDEIYHPGPSYTAKTLLEWREYYGTSASLTLLIGADQLVRLHTWKNWRRLFELAHIGIAARPGFDLSRADTIVLEEIRHRSVSVDLLRSTSHGYVLLDTTLSVDVSATDMRRLIREQGCSRLTAVKNVPDEVYWYIYQHHLYQT</sequence>
<keyword evidence="6 11" id="KW-0548">Nucleotidyltransferase</keyword>
<dbReference type="HAMAP" id="MF_00244">
    <property type="entry name" value="NaMN_adenylyltr"/>
    <property type="match status" value="1"/>
</dbReference>
<name>A0A916JT35_9BURK</name>
<dbReference type="Proteomes" id="UP000693996">
    <property type="component" value="Chromosome"/>
</dbReference>
<dbReference type="PANTHER" id="PTHR39321">
    <property type="entry name" value="NICOTINATE-NUCLEOTIDE ADENYLYLTRANSFERASE-RELATED"/>
    <property type="match status" value="1"/>
</dbReference>
<accession>A0A916JT35</accession>
<dbReference type="InterPro" id="IPR005248">
    <property type="entry name" value="NadD/NMNAT"/>
</dbReference>
<dbReference type="GO" id="GO:0009435">
    <property type="term" value="P:NAD+ biosynthetic process"/>
    <property type="evidence" value="ECO:0007669"/>
    <property type="project" value="UniProtKB-UniRule"/>
</dbReference>
<dbReference type="EC" id="2.7.7.18" evidence="11"/>
<evidence type="ECO:0000256" key="7">
    <source>
        <dbReference type="ARBA" id="ARBA00022741"/>
    </source>
</evidence>
<evidence type="ECO:0000256" key="3">
    <source>
        <dbReference type="ARBA" id="ARBA00009014"/>
    </source>
</evidence>
<evidence type="ECO:0000313" key="14">
    <source>
        <dbReference type="Proteomes" id="UP000693996"/>
    </source>
</evidence>
<evidence type="ECO:0000259" key="12">
    <source>
        <dbReference type="Pfam" id="PF01467"/>
    </source>
</evidence>
<dbReference type="GO" id="GO:0005524">
    <property type="term" value="F:ATP binding"/>
    <property type="evidence" value="ECO:0007669"/>
    <property type="project" value="UniProtKB-KW"/>
</dbReference>
<evidence type="ECO:0000256" key="8">
    <source>
        <dbReference type="ARBA" id="ARBA00022840"/>
    </source>
</evidence>
<keyword evidence="8 11" id="KW-0067">ATP-binding</keyword>
<feature type="domain" description="Cytidyltransferase-like" evidence="12">
    <location>
        <begin position="20"/>
        <end position="200"/>
    </location>
</feature>
<dbReference type="PANTHER" id="PTHR39321:SF3">
    <property type="entry name" value="PHOSPHOPANTETHEINE ADENYLYLTRANSFERASE"/>
    <property type="match status" value="1"/>
</dbReference>
<dbReference type="SUPFAM" id="SSF52374">
    <property type="entry name" value="Nucleotidylyl transferase"/>
    <property type="match status" value="1"/>
</dbReference>
<dbReference type="AlphaFoldDB" id="A0A916JT35"/>
<comment type="catalytic activity">
    <reaction evidence="10 11">
        <text>nicotinate beta-D-ribonucleotide + ATP + H(+) = deamido-NAD(+) + diphosphate</text>
        <dbReference type="Rhea" id="RHEA:22860"/>
        <dbReference type="ChEBI" id="CHEBI:15378"/>
        <dbReference type="ChEBI" id="CHEBI:30616"/>
        <dbReference type="ChEBI" id="CHEBI:33019"/>
        <dbReference type="ChEBI" id="CHEBI:57502"/>
        <dbReference type="ChEBI" id="CHEBI:58437"/>
        <dbReference type="EC" id="2.7.7.18"/>
    </reaction>
</comment>
<dbReference type="NCBIfam" id="TIGR00482">
    <property type="entry name" value="nicotinate (nicotinamide) nucleotide adenylyltransferase"/>
    <property type="match status" value="1"/>
</dbReference>
<keyword evidence="5 11" id="KW-0808">Transferase</keyword>
<dbReference type="GO" id="GO:0004515">
    <property type="term" value="F:nicotinate-nucleotide adenylyltransferase activity"/>
    <property type="evidence" value="ECO:0007669"/>
    <property type="project" value="UniProtKB-UniRule"/>
</dbReference>
<keyword evidence="14" id="KW-1185">Reference proteome</keyword>
<keyword evidence="7 11" id="KW-0547">Nucleotide-binding</keyword>
<keyword evidence="4 11" id="KW-0662">Pyridine nucleotide biosynthesis</keyword>
<dbReference type="NCBIfam" id="TIGR00125">
    <property type="entry name" value="cyt_tran_rel"/>
    <property type="match status" value="1"/>
</dbReference>
<comment type="function">
    <text evidence="1 11">Catalyzes the reversible adenylation of nicotinate mononucleotide (NaMN) to nicotinic acid adenine dinucleotide (NaAD).</text>
</comment>
<comment type="similarity">
    <text evidence="3 11">Belongs to the NadD family.</text>
</comment>
<comment type="pathway">
    <text evidence="2 11">Cofactor biosynthesis; NAD(+) biosynthesis; deamido-NAD(+) from nicotinate D-ribonucleotide: step 1/1.</text>
</comment>
<evidence type="ECO:0000256" key="6">
    <source>
        <dbReference type="ARBA" id="ARBA00022695"/>
    </source>
</evidence>
<evidence type="ECO:0000256" key="9">
    <source>
        <dbReference type="ARBA" id="ARBA00023027"/>
    </source>
</evidence>
<gene>
    <name evidence="11 13" type="primary">nadD</name>
    <name evidence="13" type="ORF">MYVALT_F_01640</name>
</gene>
<evidence type="ECO:0000256" key="11">
    <source>
        <dbReference type="HAMAP-Rule" id="MF_00244"/>
    </source>
</evidence>
<evidence type="ECO:0000313" key="13">
    <source>
        <dbReference type="EMBL" id="CAG7600888.1"/>
    </source>
</evidence>
<dbReference type="Pfam" id="PF01467">
    <property type="entry name" value="CTP_transf_like"/>
    <property type="match status" value="1"/>
</dbReference>
<evidence type="ECO:0000256" key="1">
    <source>
        <dbReference type="ARBA" id="ARBA00002324"/>
    </source>
</evidence>
<organism evidence="13 14">
    <name type="scientific">Candidatus Vallotiella hemipterorum</name>
    <dbReference type="NCBI Taxonomy" id="1177213"/>
    <lineage>
        <taxon>Bacteria</taxon>
        <taxon>Pseudomonadati</taxon>
        <taxon>Pseudomonadota</taxon>
        <taxon>Betaproteobacteria</taxon>
        <taxon>Burkholderiales</taxon>
        <taxon>Burkholderiaceae</taxon>
        <taxon>Candidatus Vallotiella</taxon>
    </lineage>
</organism>
<evidence type="ECO:0000256" key="2">
    <source>
        <dbReference type="ARBA" id="ARBA00005019"/>
    </source>
</evidence>
<dbReference type="CDD" id="cd02165">
    <property type="entry name" value="NMNAT"/>
    <property type="match status" value="1"/>
</dbReference>
<evidence type="ECO:0000256" key="5">
    <source>
        <dbReference type="ARBA" id="ARBA00022679"/>
    </source>
</evidence>
<proteinExistence type="inferred from homology"/>
<evidence type="ECO:0000256" key="4">
    <source>
        <dbReference type="ARBA" id="ARBA00022642"/>
    </source>
</evidence>
<dbReference type="NCBIfam" id="NF005410">
    <property type="entry name" value="PRK06973.1"/>
    <property type="match status" value="1"/>
</dbReference>
<dbReference type="KEGG" id="vtr:MYVALT_F_01640"/>
<dbReference type="Gene3D" id="3.40.50.620">
    <property type="entry name" value="HUPs"/>
    <property type="match status" value="1"/>
</dbReference>
<keyword evidence="9 11" id="KW-0520">NAD</keyword>